<comment type="subcellular location">
    <subcellularLocation>
        <location evidence="1">Membrane</location>
        <topology evidence="1">Multi-pass membrane protein</topology>
    </subcellularLocation>
</comment>
<keyword evidence="2 5" id="KW-0812">Transmembrane</keyword>
<sequence length="172" mass="19155">MAEYEASIITSGQPCSLPVAFVAEFVGSTLYMYCGMMPYLLHVVSTGRIRSPCPPPPQSNPHRHARLLCRVHSLPLMLMLALTGISMRISLHHADSMPLAVGLIVAGFLVATEPFTGGCMNPMRSLPPCIYENDWKDHWVFHLAPYGGMMTGAIMYRAIFDKDFKYSLYNVK</sequence>
<dbReference type="Proteomes" id="UP001162164">
    <property type="component" value="Unassembled WGS sequence"/>
</dbReference>
<evidence type="ECO:0000256" key="2">
    <source>
        <dbReference type="ARBA" id="ARBA00022692"/>
    </source>
</evidence>
<evidence type="ECO:0000256" key="3">
    <source>
        <dbReference type="ARBA" id="ARBA00022989"/>
    </source>
</evidence>
<evidence type="ECO:0000256" key="1">
    <source>
        <dbReference type="ARBA" id="ARBA00004141"/>
    </source>
</evidence>
<keyword evidence="4 6" id="KW-0472">Membrane</keyword>
<keyword evidence="3 6" id="KW-1133">Transmembrane helix</keyword>
<proteinExistence type="inferred from homology"/>
<dbReference type="InterPro" id="IPR034294">
    <property type="entry name" value="Aquaporin_transptr"/>
</dbReference>
<comment type="caution">
    <text evidence="7">The sequence shown here is derived from an EMBL/GenBank/DDBJ whole genome shotgun (WGS) entry which is preliminary data.</text>
</comment>
<gene>
    <name evidence="7" type="ORF">NQ317_012929</name>
</gene>
<organism evidence="7 8">
    <name type="scientific">Molorchus minor</name>
    <dbReference type="NCBI Taxonomy" id="1323400"/>
    <lineage>
        <taxon>Eukaryota</taxon>
        <taxon>Metazoa</taxon>
        <taxon>Ecdysozoa</taxon>
        <taxon>Arthropoda</taxon>
        <taxon>Hexapoda</taxon>
        <taxon>Insecta</taxon>
        <taxon>Pterygota</taxon>
        <taxon>Neoptera</taxon>
        <taxon>Endopterygota</taxon>
        <taxon>Coleoptera</taxon>
        <taxon>Polyphaga</taxon>
        <taxon>Cucujiformia</taxon>
        <taxon>Chrysomeloidea</taxon>
        <taxon>Cerambycidae</taxon>
        <taxon>Lamiinae</taxon>
        <taxon>Monochamini</taxon>
        <taxon>Molorchus</taxon>
    </lineage>
</organism>
<name>A0ABQ9IWP3_9CUCU</name>
<dbReference type="PRINTS" id="PR00783">
    <property type="entry name" value="MINTRINSICP"/>
</dbReference>
<dbReference type="EMBL" id="JAPWTJ010002142">
    <property type="protein sequence ID" value="KAJ8967776.1"/>
    <property type="molecule type" value="Genomic_DNA"/>
</dbReference>
<dbReference type="Pfam" id="PF00230">
    <property type="entry name" value="MIP"/>
    <property type="match status" value="1"/>
</dbReference>
<dbReference type="PANTHER" id="PTHR19139:SF270">
    <property type="entry name" value="ENTOMOGLYCEROPORIN 1-RELATED"/>
    <property type="match status" value="1"/>
</dbReference>
<dbReference type="InterPro" id="IPR000425">
    <property type="entry name" value="MIP"/>
</dbReference>
<dbReference type="InterPro" id="IPR023271">
    <property type="entry name" value="Aquaporin-like"/>
</dbReference>
<evidence type="ECO:0000256" key="5">
    <source>
        <dbReference type="RuleBase" id="RU000477"/>
    </source>
</evidence>
<evidence type="ECO:0000313" key="8">
    <source>
        <dbReference type="Proteomes" id="UP001162164"/>
    </source>
</evidence>
<dbReference type="PANTHER" id="PTHR19139">
    <property type="entry name" value="AQUAPORIN TRANSPORTER"/>
    <property type="match status" value="1"/>
</dbReference>
<evidence type="ECO:0000313" key="7">
    <source>
        <dbReference type="EMBL" id="KAJ8967776.1"/>
    </source>
</evidence>
<keyword evidence="8" id="KW-1185">Reference proteome</keyword>
<accession>A0ABQ9IWP3</accession>
<evidence type="ECO:0008006" key="9">
    <source>
        <dbReference type="Google" id="ProtNLM"/>
    </source>
</evidence>
<keyword evidence="5" id="KW-0813">Transport</keyword>
<protein>
    <recommendedName>
        <fullName evidence="9">Aquaporin</fullName>
    </recommendedName>
</protein>
<evidence type="ECO:0000256" key="4">
    <source>
        <dbReference type="ARBA" id="ARBA00023136"/>
    </source>
</evidence>
<dbReference type="Gene3D" id="1.20.1080.10">
    <property type="entry name" value="Glycerol uptake facilitator protein"/>
    <property type="match status" value="1"/>
</dbReference>
<feature type="transmembrane region" description="Helical" evidence="6">
    <location>
        <begin position="20"/>
        <end position="41"/>
    </location>
</feature>
<dbReference type="SUPFAM" id="SSF81338">
    <property type="entry name" value="Aquaporin-like"/>
    <property type="match status" value="1"/>
</dbReference>
<feature type="transmembrane region" description="Helical" evidence="6">
    <location>
        <begin position="73"/>
        <end position="91"/>
    </location>
</feature>
<evidence type="ECO:0000256" key="6">
    <source>
        <dbReference type="SAM" id="Phobius"/>
    </source>
</evidence>
<reference evidence="7" key="1">
    <citation type="journal article" date="2023" name="Insect Mol. Biol.">
        <title>Genome sequencing provides insights into the evolution of gene families encoding plant cell wall-degrading enzymes in longhorned beetles.</title>
        <authorList>
            <person name="Shin N.R."/>
            <person name="Okamura Y."/>
            <person name="Kirsch R."/>
            <person name="Pauchet Y."/>
        </authorList>
    </citation>
    <scope>NUCLEOTIDE SEQUENCE</scope>
    <source>
        <strain evidence="7">MMC_N1</strain>
    </source>
</reference>
<comment type="similarity">
    <text evidence="5">Belongs to the MIP/aquaporin (TC 1.A.8) family.</text>
</comment>
<feature type="non-terminal residue" evidence="7">
    <location>
        <position position="172"/>
    </location>
</feature>
<feature type="transmembrane region" description="Helical" evidence="6">
    <location>
        <begin position="97"/>
        <end position="116"/>
    </location>
</feature>